<reference evidence="2 3" key="1">
    <citation type="submission" date="2017-12" db="EMBL/GenBank/DDBJ databases">
        <title>FDA dAtabase for Regulatory Grade micrObial Sequences (FDA-ARGOS): Supporting development and validation of Infectious Disease Dx tests.</title>
        <authorList>
            <person name="Hoffmann M."/>
            <person name="Allard M."/>
            <person name="Evans P."/>
            <person name="Brown E."/>
            <person name="Tallon L."/>
            <person name="Sadzewicz L."/>
            <person name="Sengamalay N."/>
            <person name="Ott S."/>
            <person name="Godinez A."/>
            <person name="Nagaraj S."/>
            <person name="Vavikolanu K."/>
            <person name="Aluvathingal J."/>
            <person name="Nadendla S."/>
            <person name="Sichtig H."/>
        </authorList>
    </citation>
    <scope>NUCLEOTIDE SEQUENCE [LARGE SCALE GENOMIC DNA]</scope>
    <source>
        <strain evidence="2 3">FDAARGOS_148</strain>
    </source>
</reference>
<dbReference type="EMBL" id="LORN02000007">
    <property type="protein sequence ID" value="PNN29592.1"/>
    <property type="molecule type" value="Genomic_DNA"/>
</dbReference>
<feature type="region of interest" description="Disordered" evidence="1">
    <location>
        <begin position="734"/>
        <end position="756"/>
    </location>
</feature>
<accession>A0A2K0AX35</accession>
<organism evidence="2 3">
    <name type="scientific">Staphylococcus haemolyticus</name>
    <dbReference type="NCBI Taxonomy" id="1283"/>
    <lineage>
        <taxon>Bacteria</taxon>
        <taxon>Bacillati</taxon>
        <taxon>Bacillota</taxon>
        <taxon>Bacilli</taxon>
        <taxon>Bacillales</taxon>
        <taxon>Staphylococcaceae</taxon>
        <taxon>Staphylococcus</taxon>
    </lineage>
</organism>
<comment type="caution">
    <text evidence="2">The sequence shown here is derived from an EMBL/GenBank/DDBJ whole genome shotgun (WGS) entry which is preliminary data.</text>
</comment>
<evidence type="ECO:0000313" key="2">
    <source>
        <dbReference type="EMBL" id="PNN29592.1"/>
    </source>
</evidence>
<dbReference type="Pfam" id="PF18555">
    <property type="entry name" value="MobL"/>
    <property type="match status" value="1"/>
</dbReference>
<evidence type="ECO:0000313" key="3">
    <source>
        <dbReference type="Proteomes" id="UP000053523"/>
    </source>
</evidence>
<evidence type="ECO:0000256" key="1">
    <source>
        <dbReference type="SAM" id="MobiDB-lite"/>
    </source>
</evidence>
<dbReference type="InterPro" id="IPR041073">
    <property type="entry name" value="MobL"/>
</dbReference>
<proteinExistence type="predicted"/>
<dbReference type="AlphaFoldDB" id="A0A2K0AX35"/>
<dbReference type="Proteomes" id="UP000053523">
    <property type="component" value="Unassembled WGS sequence"/>
</dbReference>
<gene>
    <name evidence="2" type="ORF">AL503_002090</name>
</gene>
<feature type="compositionally biased region" description="Basic and acidic residues" evidence="1">
    <location>
        <begin position="743"/>
        <end position="756"/>
    </location>
</feature>
<protein>
    <submittedName>
        <fullName evidence="2">Uncharacterized protein</fullName>
    </submittedName>
</protein>
<name>A0A2K0AX35_STAHA</name>
<sequence length="756" mass="88985">MGLKQSIVIKSQFGSSTPGRYIKEYTSREDATEELEIENYVSRYTPRMNATENLKQNVSSSKDVEKQDNEITYKQGVMFGNNGLSYSSKMLEECARKIQKSTDEGHVPIMQVISFSHDYLKEKGIVNKNMDEPEYDGAYKGNIDQLKLRQSITDMMNRMHRDMGFDQAEWGASIHLDTQHVHVHITTVETGDPKEKRLKKVKEKSSQTQPRMRWYSDDKTSNYKVSINDDGFMFFKRNGEIIAEQEKNKQGNPKYYKTQEDTMSYIVVEKGKVSEKVKEGMRDALDRSLSKTKDIKPFVKDVGDKKRLTKALTLDTVYYNDVTVEKLKTLVAALPENQKLWRAKSNAKAMERPHEIANEIIDDIWTRNREAINLDDFDKATKMYAETRQYDEKFDDKTKFNYIATAYSQLKEESINMLYRDIKNRIKEEDKSNALPKYSIKGASTDALKNEIVKGINDKTNPNSNHFDKLVNFEYRQRSYNQRYKKAYYKKNYYQQEINRYDYLEKNNKTSASSRVVRNHYQQEYDYNNNIVDKYAYLKFGEKSGVSKERFNEVKGTDLINMLYDYGKGDDRTVPKNVSKAYLDQTNLRKKAINQTLDYLVETNQIEQYEILRQHRDSIRKEADIASQINEELEIPTPTEQGSSSIEKRKTIDTIQGRRLLKQEISQLQRKNQEVTKTYDLDVEEEMYIPKKKSTQQEKTLDNLAEYNQRVQQQWAIRKLEYNNFYYEDRRKESEQSIVDNLEDTKHSNKDIELEL</sequence>